<accession>A0ACC0AZ71</accession>
<keyword evidence="2" id="KW-1185">Reference proteome</keyword>
<dbReference type="EMBL" id="CM044704">
    <property type="protein sequence ID" value="KAI5666056.1"/>
    <property type="molecule type" value="Genomic_DNA"/>
</dbReference>
<dbReference type="Proteomes" id="UP001060085">
    <property type="component" value="Linkage Group LG04"/>
</dbReference>
<evidence type="ECO:0000313" key="1">
    <source>
        <dbReference type="EMBL" id="KAI5666056.1"/>
    </source>
</evidence>
<name>A0ACC0AZ71_CATRO</name>
<protein>
    <submittedName>
        <fullName evidence="1">Uncharacterized protein</fullName>
    </submittedName>
</protein>
<proteinExistence type="predicted"/>
<sequence>MKSKGHLVAYCHKSLSQPSLVNSGRLRKVVLVPVASFLLEVAALEVVRRFSKARCPVIWSGLQALQVVCYPPFKWIQRWNPCRALVKSMQMLSRPLLVLSLATAFSDHSGSKDAPTDDTQNFSGISTSNSFSETHSDLSSVQLMPNTSVEDDESSLSKSWLLQLYEELGSQGITIPERINEEELQRFYMAANGDFASFLSSVKKTIAWRETYRILPVGELEIWSNLVFWHGFDVKNRPCLVVRLGLACMNLASPEKPRFAQAVVSQVEHGILHLVDNENPQIMVLVDCQGLSPLRVPMQIMRSCSSLLQDHFPKRLGCVFVIRLPPVARVIAQTFIRFLKPGTRQKLKFEGKMYQKTLSECLEILPSYLGGSCTCLRCTNPNMRRGQQSGITQYDLSTSTSEMTCSEILPLLRPSYEADLVENGSPDQILRTAVVGILILWVFIAFMAGLFDPESRPVLLQPGTP</sequence>
<comment type="caution">
    <text evidence="1">The sequence shown here is derived from an EMBL/GenBank/DDBJ whole genome shotgun (WGS) entry which is preliminary data.</text>
</comment>
<evidence type="ECO:0000313" key="2">
    <source>
        <dbReference type="Proteomes" id="UP001060085"/>
    </source>
</evidence>
<organism evidence="1 2">
    <name type="scientific">Catharanthus roseus</name>
    <name type="common">Madagascar periwinkle</name>
    <name type="synonym">Vinca rosea</name>
    <dbReference type="NCBI Taxonomy" id="4058"/>
    <lineage>
        <taxon>Eukaryota</taxon>
        <taxon>Viridiplantae</taxon>
        <taxon>Streptophyta</taxon>
        <taxon>Embryophyta</taxon>
        <taxon>Tracheophyta</taxon>
        <taxon>Spermatophyta</taxon>
        <taxon>Magnoliopsida</taxon>
        <taxon>eudicotyledons</taxon>
        <taxon>Gunneridae</taxon>
        <taxon>Pentapetalae</taxon>
        <taxon>asterids</taxon>
        <taxon>lamiids</taxon>
        <taxon>Gentianales</taxon>
        <taxon>Apocynaceae</taxon>
        <taxon>Rauvolfioideae</taxon>
        <taxon>Vinceae</taxon>
        <taxon>Catharanthinae</taxon>
        <taxon>Catharanthus</taxon>
    </lineage>
</organism>
<gene>
    <name evidence="1" type="ORF">M9H77_15909</name>
</gene>
<reference evidence="2" key="1">
    <citation type="journal article" date="2023" name="Nat. Plants">
        <title>Single-cell RNA sequencing provides a high-resolution roadmap for understanding the multicellular compartmentation of specialized metabolism.</title>
        <authorList>
            <person name="Sun S."/>
            <person name="Shen X."/>
            <person name="Li Y."/>
            <person name="Li Y."/>
            <person name="Wang S."/>
            <person name="Li R."/>
            <person name="Zhang H."/>
            <person name="Shen G."/>
            <person name="Guo B."/>
            <person name="Wei J."/>
            <person name="Xu J."/>
            <person name="St-Pierre B."/>
            <person name="Chen S."/>
            <person name="Sun C."/>
        </authorList>
    </citation>
    <scope>NUCLEOTIDE SEQUENCE [LARGE SCALE GENOMIC DNA]</scope>
</reference>